<proteinExistence type="predicted"/>
<dbReference type="RefSeq" id="WP_053428440.1">
    <property type="nucleotide sequence ID" value="NZ_LGUE01000004.1"/>
</dbReference>
<dbReference type="OrthoDB" id="2943655at2"/>
<gene>
    <name evidence="1" type="ORF">AF331_12570</name>
</gene>
<organism evidence="1 2">
    <name type="scientific">Rossellomorea marisflavi</name>
    <dbReference type="NCBI Taxonomy" id="189381"/>
    <lineage>
        <taxon>Bacteria</taxon>
        <taxon>Bacillati</taxon>
        <taxon>Bacillota</taxon>
        <taxon>Bacilli</taxon>
        <taxon>Bacillales</taxon>
        <taxon>Bacillaceae</taxon>
        <taxon>Rossellomorea</taxon>
    </lineage>
</organism>
<dbReference type="PATRIC" id="fig|189381.12.peg.2552"/>
<protein>
    <submittedName>
        <fullName evidence="1">Uncharacterized protein</fullName>
    </submittedName>
</protein>
<dbReference type="EMBL" id="LGUE01000004">
    <property type="protein sequence ID" value="KON84840.1"/>
    <property type="molecule type" value="Genomic_DNA"/>
</dbReference>
<sequence>MANVAIYYQQAEEENPDEAVLIVKELIKKIRDKHKIMKVFIDNFGEDFEFMELLNSPLLELDYIYINKPINNDFDRQLLDQLKKTEKFEVVYFT</sequence>
<accession>A0A0M0G4S0</accession>
<evidence type="ECO:0000313" key="2">
    <source>
        <dbReference type="Proteomes" id="UP000037405"/>
    </source>
</evidence>
<dbReference type="Proteomes" id="UP000037405">
    <property type="component" value="Unassembled WGS sequence"/>
</dbReference>
<evidence type="ECO:0000313" key="1">
    <source>
        <dbReference type="EMBL" id="KON84840.1"/>
    </source>
</evidence>
<dbReference type="AlphaFoldDB" id="A0A0M0G4S0"/>
<reference evidence="2" key="1">
    <citation type="submission" date="2015-07" db="EMBL/GenBank/DDBJ databases">
        <title>Fjat-14235 jcm11544.</title>
        <authorList>
            <person name="Liu B."/>
            <person name="Wang J."/>
            <person name="Zhu Y."/>
            <person name="Liu G."/>
            <person name="Chen Q."/>
            <person name="Chen Z."/>
            <person name="Lan J."/>
            <person name="Che J."/>
            <person name="Ge C."/>
            <person name="Shi H."/>
            <person name="Pan Z."/>
            <person name="Liu X."/>
        </authorList>
    </citation>
    <scope>NUCLEOTIDE SEQUENCE [LARGE SCALE GENOMIC DNA]</scope>
    <source>
        <strain evidence="2">JCM 11544</strain>
    </source>
</reference>
<comment type="caution">
    <text evidence="1">The sequence shown here is derived from an EMBL/GenBank/DDBJ whole genome shotgun (WGS) entry which is preliminary data.</text>
</comment>
<keyword evidence="2" id="KW-1185">Reference proteome</keyword>
<name>A0A0M0G4S0_9BACI</name>